<evidence type="ECO:0000313" key="1">
    <source>
        <dbReference type="EMBL" id="MDG3007279.1"/>
    </source>
</evidence>
<name>A0ABT6FIB5_9BACT</name>
<proteinExistence type="predicted"/>
<protein>
    <submittedName>
        <fullName evidence="1">Uncharacterized protein</fullName>
    </submittedName>
</protein>
<reference evidence="1 2" key="1">
    <citation type="submission" date="2023-03" db="EMBL/GenBank/DDBJ databases">
        <title>Paludisphaera mucosa sp. nov. a novel planctomycete from northern fen.</title>
        <authorList>
            <person name="Ivanova A."/>
        </authorList>
    </citation>
    <scope>NUCLEOTIDE SEQUENCE [LARGE SCALE GENOMIC DNA]</scope>
    <source>
        <strain evidence="1 2">Pla2</strain>
    </source>
</reference>
<comment type="caution">
    <text evidence="1">The sequence shown here is derived from an EMBL/GenBank/DDBJ whole genome shotgun (WGS) entry which is preliminary data.</text>
</comment>
<organism evidence="1 2">
    <name type="scientific">Paludisphaera mucosa</name>
    <dbReference type="NCBI Taxonomy" id="3030827"/>
    <lineage>
        <taxon>Bacteria</taxon>
        <taxon>Pseudomonadati</taxon>
        <taxon>Planctomycetota</taxon>
        <taxon>Planctomycetia</taxon>
        <taxon>Isosphaerales</taxon>
        <taxon>Isosphaeraceae</taxon>
        <taxon>Paludisphaera</taxon>
    </lineage>
</organism>
<evidence type="ECO:0000313" key="2">
    <source>
        <dbReference type="Proteomes" id="UP001216907"/>
    </source>
</evidence>
<sequence length="82" mass="8773">MRFSKGRAEVEAVRLAKGFVAANGGAGWTCIGARPDALSPGYKKRKNIIKWSVVFDRSTDGAVVDGPTIVRVDIETGAADFF</sequence>
<dbReference type="EMBL" id="JARRAG010000002">
    <property type="protein sequence ID" value="MDG3007279.1"/>
    <property type="molecule type" value="Genomic_DNA"/>
</dbReference>
<dbReference type="Proteomes" id="UP001216907">
    <property type="component" value="Unassembled WGS sequence"/>
</dbReference>
<keyword evidence="2" id="KW-1185">Reference proteome</keyword>
<accession>A0ABT6FIB5</accession>
<gene>
    <name evidence="1" type="ORF">PZE19_26250</name>
</gene>
<dbReference type="RefSeq" id="WP_277863564.1">
    <property type="nucleotide sequence ID" value="NZ_JARRAG010000002.1"/>
</dbReference>